<feature type="domain" description="Alpha-D-phosphohexomutase alpha/beta/alpha" evidence="10">
    <location>
        <begin position="148"/>
        <end position="244"/>
    </location>
</feature>
<accession>A0A1G7QBY1</accession>
<feature type="domain" description="Alpha-D-phosphohexomutase alpha/beta/alpha" evidence="9">
    <location>
        <begin position="4"/>
        <end position="125"/>
    </location>
</feature>
<evidence type="ECO:0000259" key="10">
    <source>
        <dbReference type="Pfam" id="PF02879"/>
    </source>
</evidence>
<evidence type="ECO:0000256" key="5">
    <source>
        <dbReference type="ARBA" id="ARBA00022842"/>
    </source>
</evidence>
<reference evidence="12 13" key="1">
    <citation type="submission" date="2016-10" db="EMBL/GenBank/DDBJ databases">
        <authorList>
            <person name="de Groot N.N."/>
        </authorList>
    </citation>
    <scope>NUCLEOTIDE SEQUENCE [LARGE SCALE GENOMIC DNA]</scope>
    <source>
        <strain evidence="12 13">DSM 27375</strain>
    </source>
</reference>
<dbReference type="InterPro" id="IPR005844">
    <property type="entry name" value="A-D-PHexomutase_a/b/a-I"/>
</dbReference>
<evidence type="ECO:0000259" key="8">
    <source>
        <dbReference type="Pfam" id="PF00408"/>
    </source>
</evidence>
<dbReference type="SUPFAM" id="SSF55957">
    <property type="entry name" value="Phosphoglucomutase, C-terminal domain"/>
    <property type="match status" value="1"/>
</dbReference>
<dbReference type="EMBL" id="FNBL01000009">
    <property type="protein sequence ID" value="SDF95945.1"/>
    <property type="molecule type" value="Genomic_DNA"/>
</dbReference>
<feature type="domain" description="Alpha-D-phosphohexomutase alpha/beta/alpha" evidence="11">
    <location>
        <begin position="249"/>
        <end position="363"/>
    </location>
</feature>
<dbReference type="CDD" id="cd03088">
    <property type="entry name" value="ManB"/>
    <property type="match status" value="1"/>
</dbReference>
<dbReference type="AlphaFoldDB" id="A0A1G7QBY1"/>
<feature type="domain" description="Alpha-D-phosphohexomutase C-terminal" evidence="8">
    <location>
        <begin position="408"/>
        <end position="454"/>
    </location>
</feature>
<protein>
    <submittedName>
        <fullName evidence="12">Phosphomannomutase</fullName>
    </submittedName>
</protein>
<dbReference type="GO" id="GO:0004615">
    <property type="term" value="F:phosphomannomutase activity"/>
    <property type="evidence" value="ECO:0007669"/>
    <property type="project" value="TreeGrafter"/>
</dbReference>
<dbReference type="SUPFAM" id="SSF53738">
    <property type="entry name" value="Phosphoglucomutase, first 3 domains"/>
    <property type="match status" value="3"/>
</dbReference>
<dbReference type="GO" id="GO:0000287">
    <property type="term" value="F:magnesium ion binding"/>
    <property type="evidence" value="ECO:0007669"/>
    <property type="project" value="InterPro"/>
</dbReference>
<dbReference type="InterPro" id="IPR036900">
    <property type="entry name" value="A-D-PHexomutase_C_sf"/>
</dbReference>
<evidence type="ECO:0000256" key="2">
    <source>
        <dbReference type="ARBA" id="ARBA00010231"/>
    </source>
</evidence>
<dbReference type="PANTHER" id="PTHR42946:SF1">
    <property type="entry name" value="PHOSPHOGLUCOMUTASE (ALPHA-D-GLUCOSE-1,6-BISPHOSPHATE-DEPENDENT)"/>
    <property type="match status" value="1"/>
</dbReference>
<evidence type="ECO:0000256" key="1">
    <source>
        <dbReference type="ARBA" id="ARBA00001946"/>
    </source>
</evidence>
<dbReference type="PROSITE" id="PS00710">
    <property type="entry name" value="PGM_PMM"/>
    <property type="match status" value="1"/>
</dbReference>
<name>A0A1G7QBY1_9RHOB</name>
<dbReference type="Gene3D" id="3.30.310.50">
    <property type="entry name" value="Alpha-D-phosphohexomutase, C-terminal domain"/>
    <property type="match status" value="1"/>
</dbReference>
<dbReference type="Pfam" id="PF02878">
    <property type="entry name" value="PGM_PMM_I"/>
    <property type="match status" value="1"/>
</dbReference>
<dbReference type="InterPro" id="IPR050060">
    <property type="entry name" value="Phosphoglucosamine_mutase"/>
</dbReference>
<proteinExistence type="inferred from homology"/>
<gene>
    <name evidence="12" type="ORF">SAMN04488117_10981</name>
</gene>
<dbReference type="Pfam" id="PF02879">
    <property type="entry name" value="PGM_PMM_II"/>
    <property type="match status" value="1"/>
</dbReference>
<evidence type="ECO:0000256" key="6">
    <source>
        <dbReference type="ARBA" id="ARBA00023235"/>
    </source>
</evidence>
<comment type="similarity">
    <text evidence="2 7">Belongs to the phosphohexose mutase family.</text>
</comment>
<dbReference type="InterPro" id="IPR016066">
    <property type="entry name" value="A-D-PHexomutase_CS"/>
</dbReference>
<evidence type="ECO:0000256" key="3">
    <source>
        <dbReference type="ARBA" id="ARBA00022553"/>
    </source>
</evidence>
<keyword evidence="3" id="KW-0597">Phosphoprotein</keyword>
<evidence type="ECO:0000313" key="13">
    <source>
        <dbReference type="Proteomes" id="UP000182284"/>
    </source>
</evidence>
<keyword evidence="5 7" id="KW-0460">Magnesium</keyword>
<dbReference type="PANTHER" id="PTHR42946">
    <property type="entry name" value="PHOSPHOHEXOSE MUTASE"/>
    <property type="match status" value="1"/>
</dbReference>
<keyword evidence="4 7" id="KW-0479">Metal-binding</keyword>
<dbReference type="Pfam" id="PF02880">
    <property type="entry name" value="PGM_PMM_III"/>
    <property type="match status" value="1"/>
</dbReference>
<evidence type="ECO:0000313" key="12">
    <source>
        <dbReference type="EMBL" id="SDF95945.1"/>
    </source>
</evidence>
<sequence length="462" mass="48886">MAPSFGTSGLRGLVSELSEEVVSDYVHAFLTTVPECDTLYVGRDLRPSSPDIAEIICRVAQGAGLNVVECGALGTPALALASMKAGAAAIMVTGSHIPADRNGLKFYVPQGEISKADEARIGEAYGARRRRTGTAGSLVSLPEAEPLYVKRYVDAFGVGALDGLRIGVYRHSSVARDTMEQILTELGAQVVPLAHSDTFIPVDTEAVDTETRANLMAWSQEHALDAVASTDGDADRPLLTDAAGKVIPGDVLGVLTARVLDAKMVVTPVSSNDMVRRCPEFDHVSLTRIGSPFVIAEMEQASADARCIGFEANGGFLLGFDATIVGPLAALPTRDCMLPILAPLYAAKQQNTSLAALVSALPQCFTAADRLQEIDRAKAAVFLTGLIDDTANRAQFFAPFGSLSDVDLTDGLRVDFESGDVVHLRPSGNAPEFRIYAQSSSEIRAKDLTAQVRHAVAVELAS</sequence>
<dbReference type="InterPro" id="IPR016055">
    <property type="entry name" value="A-D-PHexomutase_a/b/a-I/II/III"/>
</dbReference>
<evidence type="ECO:0000256" key="7">
    <source>
        <dbReference type="RuleBase" id="RU004326"/>
    </source>
</evidence>
<dbReference type="InterPro" id="IPR005846">
    <property type="entry name" value="A-D-PHexomutase_a/b/a-III"/>
</dbReference>
<dbReference type="OrthoDB" id="9803322at2"/>
<evidence type="ECO:0000259" key="9">
    <source>
        <dbReference type="Pfam" id="PF02878"/>
    </source>
</evidence>
<organism evidence="12 13">
    <name type="scientific">Celeribacter baekdonensis</name>
    <dbReference type="NCBI Taxonomy" id="875171"/>
    <lineage>
        <taxon>Bacteria</taxon>
        <taxon>Pseudomonadati</taxon>
        <taxon>Pseudomonadota</taxon>
        <taxon>Alphaproteobacteria</taxon>
        <taxon>Rhodobacterales</taxon>
        <taxon>Roseobacteraceae</taxon>
        <taxon>Celeribacter</taxon>
    </lineage>
</organism>
<dbReference type="Gene3D" id="3.40.120.10">
    <property type="entry name" value="Alpha-D-Glucose-1,6-Bisphosphate, subunit A, domain 3"/>
    <property type="match status" value="3"/>
</dbReference>
<dbReference type="Pfam" id="PF00408">
    <property type="entry name" value="PGM_PMM_IV"/>
    <property type="match status" value="1"/>
</dbReference>
<dbReference type="Proteomes" id="UP000182284">
    <property type="component" value="Unassembled WGS sequence"/>
</dbReference>
<dbReference type="InterPro" id="IPR005843">
    <property type="entry name" value="A-D-PHexomutase_C"/>
</dbReference>
<dbReference type="InterPro" id="IPR005845">
    <property type="entry name" value="A-D-PHexomutase_a/b/a-II"/>
</dbReference>
<comment type="cofactor">
    <cofactor evidence="1">
        <name>Mg(2+)</name>
        <dbReference type="ChEBI" id="CHEBI:18420"/>
    </cofactor>
</comment>
<evidence type="ECO:0000259" key="11">
    <source>
        <dbReference type="Pfam" id="PF02880"/>
    </source>
</evidence>
<keyword evidence="6" id="KW-0413">Isomerase</keyword>
<evidence type="ECO:0000256" key="4">
    <source>
        <dbReference type="ARBA" id="ARBA00022723"/>
    </source>
</evidence>
<dbReference type="GO" id="GO:0005975">
    <property type="term" value="P:carbohydrate metabolic process"/>
    <property type="evidence" value="ECO:0007669"/>
    <property type="project" value="InterPro"/>
</dbReference>
<dbReference type="RefSeq" id="WP_074646113.1">
    <property type="nucleotide sequence ID" value="NZ_FNBL01000009.1"/>
</dbReference>